<dbReference type="AlphaFoldDB" id="A0A974NDM9"/>
<dbReference type="EMBL" id="CP067393">
    <property type="protein sequence ID" value="QQP84866.1"/>
    <property type="molecule type" value="Genomic_DNA"/>
</dbReference>
<name>A0A974NDM9_9GAMM</name>
<accession>A0A974NDM9</accession>
<gene>
    <name evidence="1" type="ORF">JHT90_10700</name>
</gene>
<dbReference type="InterPro" id="IPR011978">
    <property type="entry name" value="YgfB-like"/>
</dbReference>
<dbReference type="SUPFAM" id="SSF101327">
    <property type="entry name" value="YgfB-like"/>
    <property type="match status" value="1"/>
</dbReference>
<dbReference type="InterPro" id="IPR036255">
    <property type="entry name" value="YgfB-like_sf"/>
</dbReference>
<dbReference type="Proteomes" id="UP000595278">
    <property type="component" value="Chromosome"/>
</dbReference>
<proteinExistence type="predicted"/>
<dbReference type="Gene3D" id="1.20.120.740">
    <property type="entry name" value="YgfB uncharacterised protein family UPF0149, PF03695"/>
    <property type="match status" value="1"/>
</dbReference>
<dbReference type="RefSeq" id="WP_201090777.1">
    <property type="nucleotide sequence ID" value="NZ_CP067393.1"/>
</dbReference>
<protein>
    <submittedName>
        <fullName evidence="1">YecA family protein</fullName>
    </submittedName>
</protein>
<dbReference type="KEGG" id="eaz:JHT90_10700"/>
<organism evidence="1 2">
    <name type="scientific">Entomomonas asaccharolytica</name>
    <dbReference type="NCBI Taxonomy" id="2785331"/>
    <lineage>
        <taxon>Bacteria</taxon>
        <taxon>Pseudomonadati</taxon>
        <taxon>Pseudomonadota</taxon>
        <taxon>Gammaproteobacteria</taxon>
        <taxon>Pseudomonadales</taxon>
        <taxon>Pseudomonadaceae</taxon>
        <taxon>Entomomonas</taxon>
    </lineage>
</organism>
<sequence length="194" mass="22336">MSFTMNPHNSLQAFLDQDIHEEMMTYIQAHGYITALCICPEAIAQQEWLDILFGENPQFESAEQRQEIEQTLVSLKTQILRILSSEEDLVLPCELDPGEDLEDSEIHGWCMGFMEGVFLREEVWFANNEEEVSELLLPIMVGSKLFEEQPEFAEVMKDTDLVADMLERIPELLTTLYLLCNAPEEKPALLKNNH</sequence>
<evidence type="ECO:0000313" key="2">
    <source>
        <dbReference type="Proteomes" id="UP000595278"/>
    </source>
</evidence>
<dbReference type="Pfam" id="PF03695">
    <property type="entry name" value="UPF0149"/>
    <property type="match status" value="1"/>
</dbReference>
<reference evidence="1 2" key="1">
    <citation type="submission" date="2021-01" db="EMBL/GenBank/DDBJ databases">
        <title>Entomomonas sp. F2A isolated from a house cricket (Acheta domesticus).</title>
        <authorList>
            <person name="Spergser J."/>
            <person name="Busse H.-J."/>
        </authorList>
    </citation>
    <scope>NUCLEOTIDE SEQUENCE [LARGE SCALE GENOMIC DNA]</scope>
    <source>
        <strain evidence="1 2">F2A</strain>
    </source>
</reference>
<dbReference type="NCBIfam" id="TIGR02292">
    <property type="entry name" value="ygfB_yecA"/>
    <property type="match status" value="1"/>
</dbReference>
<keyword evidence="2" id="KW-1185">Reference proteome</keyword>
<evidence type="ECO:0000313" key="1">
    <source>
        <dbReference type="EMBL" id="QQP84866.1"/>
    </source>
</evidence>